<feature type="transmembrane region" description="Helical" evidence="2">
    <location>
        <begin position="70"/>
        <end position="92"/>
    </location>
</feature>
<protein>
    <submittedName>
        <fullName evidence="3">Uncharacterized protein</fullName>
    </submittedName>
</protein>
<dbReference type="AlphaFoldDB" id="A0AAN9VWH2"/>
<organism evidence="3 4">
    <name type="scientific">Gryllus longicercus</name>
    <dbReference type="NCBI Taxonomy" id="2509291"/>
    <lineage>
        <taxon>Eukaryota</taxon>
        <taxon>Metazoa</taxon>
        <taxon>Ecdysozoa</taxon>
        <taxon>Arthropoda</taxon>
        <taxon>Hexapoda</taxon>
        <taxon>Insecta</taxon>
        <taxon>Pterygota</taxon>
        <taxon>Neoptera</taxon>
        <taxon>Polyneoptera</taxon>
        <taxon>Orthoptera</taxon>
        <taxon>Ensifera</taxon>
        <taxon>Gryllidea</taxon>
        <taxon>Grylloidea</taxon>
        <taxon>Gryllidae</taxon>
        <taxon>Gryllinae</taxon>
        <taxon>Gryllus</taxon>
    </lineage>
</organism>
<gene>
    <name evidence="3" type="ORF">R5R35_002416</name>
</gene>
<name>A0AAN9VWH2_9ORTH</name>
<keyword evidence="4" id="KW-1185">Reference proteome</keyword>
<feature type="region of interest" description="Disordered" evidence="1">
    <location>
        <begin position="29"/>
        <end position="54"/>
    </location>
</feature>
<keyword evidence="2" id="KW-0472">Membrane</keyword>
<keyword evidence="2" id="KW-0812">Transmembrane</keyword>
<sequence length="262" mass="27361">MPCVQLPPAGGGNGRLQLTVILCPQPPPLLQSGATPSEPEGGAGGDPQRGQNDTGLQEQFSHLDAPNDSLYVLCGVVIAMLLVALIIVLLAVTISKLRKRDETAAAQEVVLHTTGPAPAPAPAQPVTIATIFGSDVAPLTVPSATSSLPGAVAAAPAGLVVNPITGAPVPAPPPLPTSNGATPAAPAPPPLLWQYPAPYSLYGTEQDAAVHGVLPAERSGFCRGFRRSLRGRWRRLVRRKPERDPYTLPAEVRDQLKQIYVY</sequence>
<keyword evidence="2" id="KW-1133">Transmembrane helix</keyword>
<comment type="caution">
    <text evidence="3">The sequence shown here is derived from an EMBL/GenBank/DDBJ whole genome shotgun (WGS) entry which is preliminary data.</text>
</comment>
<evidence type="ECO:0000313" key="3">
    <source>
        <dbReference type="EMBL" id="KAK7871176.1"/>
    </source>
</evidence>
<reference evidence="3 4" key="1">
    <citation type="submission" date="2024-03" db="EMBL/GenBank/DDBJ databases">
        <title>The genome assembly and annotation of the cricket Gryllus longicercus Weissman &amp; Gray.</title>
        <authorList>
            <person name="Szrajer S."/>
            <person name="Gray D."/>
            <person name="Ylla G."/>
        </authorList>
    </citation>
    <scope>NUCLEOTIDE SEQUENCE [LARGE SCALE GENOMIC DNA]</scope>
    <source>
        <strain evidence="3">DAG 2021-001</strain>
        <tissue evidence="3">Whole body minus gut</tissue>
    </source>
</reference>
<evidence type="ECO:0000256" key="2">
    <source>
        <dbReference type="SAM" id="Phobius"/>
    </source>
</evidence>
<proteinExistence type="predicted"/>
<evidence type="ECO:0000313" key="4">
    <source>
        <dbReference type="Proteomes" id="UP001378592"/>
    </source>
</evidence>
<evidence type="ECO:0000256" key="1">
    <source>
        <dbReference type="SAM" id="MobiDB-lite"/>
    </source>
</evidence>
<dbReference type="EMBL" id="JAZDUA010000043">
    <property type="protein sequence ID" value="KAK7871176.1"/>
    <property type="molecule type" value="Genomic_DNA"/>
</dbReference>
<accession>A0AAN9VWH2</accession>
<dbReference type="Proteomes" id="UP001378592">
    <property type="component" value="Unassembled WGS sequence"/>
</dbReference>